<keyword evidence="1" id="KW-0472">Membrane</keyword>
<name>A0AA48GR57_9BACT</name>
<keyword evidence="4" id="KW-1185">Reference proteome</keyword>
<dbReference type="Proteomes" id="UP001238179">
    <property type="component" value="Chromosome"/>
</dbReference>
<proteinExistence type="predicted"/>
<organism evidence="3 4">
    <name type="scientific">Mesoterricola silvestris</name>
    <dbReference type="NCBI Taxonomy" id="2927979"/>
    <lineage>
        <taxon>Bacteria</taxon>
        <taxon>Pseudomonadati</taxon>
        <taxon>Acidobacteriota</taxon>
        <taxon>Holophagae</taxon>
        <taxon>Holophagales</taxon>
        <taxon>Holophagaceae</taxon>
        <taxon>Mesoterricola</taxon>
    </lineage>
</organism>
<keyword evidence="1" id="KW-1133">Transmembrane helix</keyword>
<feature type="domain" description="CAAX prenyl protease 2/Lysostaphin resistance protein A-like" evidence="2">
    <location>
        <begin position="93"/>
        <end position="173"/>
    </location>
</feature>
<reference evidence="4" key="1">
    <citation type="journal article" date="2023" name="Int. J. Syst. Evol. Microbiol.">
        <title>Mesoterricola silvestris gen. nov., sp. nov., Mesoterricola sediminis sp. nov., Geothrix oryzae sp. nov., Geothrix edaphica sp. nov., Geothrix rubra sp. nov., and Geothrix limicola sp. nov., six novel members of Acidobacteriota isolated from soils.</title>
        <authorList>
            <person name="Itoh H."/>
            <person name="Sugisawa Y."/>
            <person name="Mise K."/>
            <person name="Xu Z."/>
            <person name="Kuniyasu M."/>
            <person name="Ushijima N."/>
            <person name="Kawano K."/>
            <person name="Kobayashi E."/>
            <person name="Shiratori Y."/>
            <person name="Masuda Y."/>
            <person name="Senoo K."/>
        </authorList>
    </citation>
    <scope>NUCLEOTIDE SEQUENCE [LARGE SCALE GENOMIC DNA]</scope>
    <source>
        <strain evidence="4">W79</strain>
    </source>
</reference>
<accession>A0AA48GR57</accession>
<dbReference type="EMBL" id="AP027080">
    <property type="protein sequence ID" value="BDU74609.1"/>
    <property type="molecule type" value="Genomic_DNA"/>
</dbReference>
<protein>
    <recommendedName>
        <fullName evidence="2">CAAX prenyl protease 2/Lysostaphin resistance protein A-like domain-containing protein</fullName>
    </recommendedName>
</protein>
<sequence length="177" mass="19086">MVAVKAWVGSIAAWEGEGGVWLLPCGPTLAATFLATAFLLAFCSRYHPVERFRPWEWPLALLPWGFLTGVKVLRLLLAPPAPGPVPPSIALEVVGIVPYVEELLYRGLFCRVASRRHGPVLGILGSAAAFALDHRQPGFMPHAFSAGIALGILGVRTRSLLLCVACHSGYNAMLAFW</sequence>
<gene>
    <name evidence="3" type="ORF">METEAL_37830</name>
</gene>
<feature type="transmembrane region" description="Helical" evidence="1">
    <location>
        <begin position="20"/>
        <end position="43"/>
    </location>
</feature>
<evidence type="ECO:0000313" key="3">
    <source>
        <dbReference type="EMBL" id="BDU74609.1"/>
    </source>
</evidence>
<dbReference type="InterPro" id="IPR003675">
    <property type="entry name" value="Rce1/LyrA-like_dom"/>
</dbReference>
<evidence type="ECO:0000259" key="2">
    <source>
        <dbReference type="Pfam" id="PF02517"/>
    </source>
</evidence>
<dbReference type="AlphaFoldDB" id="A0AA48GR57"/>
<dbReference type="KEGG" id="msil:METEAL_37830"/>
<evidence type="ECO:0000256" key="1">
    <source>
        <dbReference type="SAM" id="Phobius"/>
    </source>
</evidence>
<dbReference type="Pfam" id="PF02517">
    <property type="entry name" value="Rce1-like"/>
    <property type="match status" value="1"/>
</dbReference>
<evidence type="ECO:0000313" key="4">
    <source>
        <dbReference type="Proteomes" id="UP001238179"/>
    </source>
</evidence>
<dbReference type="GO" id="GO:0004175">
    <property type="term" value="F:endopeptidase activity"/>
    <property type="evidence" value="ECO:0007669"/>
    <property type="project" value="UniProtKB-ARBA"/>
</dbReference>
<dbReference type="GO" id="GO:0080120">
    <property type="term" value="P:CAAX-box protein maturation"/>
    <property type="evidence" value="ECO:0007669"/>
    <property type="project" value="UniProtKB-ARBA"/>
</dbReference>
<keyword evidence="1" id="KW-0812">Transmembrane</keyword>